<comment type="caution">
    <text evidence="2">The sequence shown here is derived from an EMBL/GenBank/DDBJ whole genome shotgun (WGS) entry which is preliminary data.</text>
</comment>
<dbReference type="RefSeq" id="WP_274264982.1">
    <property type="nucleotide sequence ID" value="NZ_JAQZCI010000005.1"/>
</dbReference>
<reference evidence="2 3" key="1">
    <citation type="submission" date="2023-02" db="EMBL/GenBank/DDBJ databases">
        <title>Study of novel species of the Microbacterium genus.</title>
        <authorList>
            <person name="Arroyo-Herrera I."/>
            <person name="Roman-Ponce B."/>
            <person name="Vasquez-Murrieta M.S."/>
        </authorList>
    </citation>
    <scope>NUCLEOTIDE SEQUENCE [LARGE SCALE GENOMIC DNA]</scope>
    <source>
        <strain evidence="2 3">NE1TT3</strain>
    </source>
</reference>
<accession>A0ABT5SKU8</accession>
<dbReference type="EMBL" id="JAQZCI010000005">
    <property type="protein sequence ID" value="MDD7963459.1"/>
    <property type="molecule type" value="Genomic_DNA"/>
</dbReference>
<protein>
    <submittedName>
        <fullName evidence="2">Uncharacterized protein</fullName>
    </submittedName>
</protein>
<proteinExistence type="predicted"/>
<sequence>MTALTAGAAVLCLGGALAAQALWGAALRTSVPVFPVGSVAFAAFPSDRPDAPQSSEDGEAVSLRIPGALLAEIIEPPEGTSKPVVWRFTAQGSAPGIAGMDYDVSVREQLDDGATHDLSSGHALPGTVLAGSTMKVFRAGLGGDCSAIPETPPPNEGEAPRNVHVFDGEDVRLQDPGTGVPGAMTTHEWCAVVEWNHADDGRYRNDVTVSGVGENGSVNHGIAAWHAVVGVPPALEMAGTYLGRAAADGSGENGARVRAEGEWYADLYPDPFGEPDIVIALQPAVTSPSPDVAAGD</sequence>
<name>A0ABT5SKU8_9MICO</name>
<feature type="signal peptide" evidence="1">
    <location>
        <begin position="1"/>
        <end position="21"/>
    </location>
</feature>
<gene>
    <name evidence="2" type="ORF">PUW80_13975</name>
</gene>
<evidence type="ECO:0000256" key="1">
    <source>
        <dbReference type="SAM" id="SignalP"/>
    </source>
</evidence>
<feature type="chain" id="PRO_5045761219" evidence="1">
    <location>
        <begin position="22"/>
        <end position="296"/>
    </location>
</feature>
<dbReference type="Proteomes" id="UP001218170">
    <property type="component" value="Unassembled WGS sequence"/>
</dbReference>
<organism evidence="2 3">
    <name type="scientific">Microbacterium thalli</name>
    <dbReference type="NCBI Taxonomy" id="3027921"/>
    <lineage>
        <taxon>Bacteria</taxon>
        <taxon>Bacillati</taxon>
        <taxon>Actinomycetota</taxon>
        <taxon>Actinomycetes</taxon>
        <taxon>Micrococcales</taxon>
        <taxon>Microbacteriaceae</taxon>
        <taxon>Microbacterium</taxon>
    </lineage>
</organism>
<keyword evidence="3" id="KW-1185">Reference proteome</keyword>
<keyword evidence="1" id="KW-0732">Signal</keyword>
<evidence type="ECO:0000313" key="3">
    <source>
        <dbReference type="Proteomes" id="UP001218170"/>
    </source>
</evidence>
<evidence type="ECO:0000313" key="2">
    <source>
        <dbReference type="EMBL" id="MDD7963459.1"/>
    </source>
</evidence>